<organism evidence="3 4">
    <name type="scientific">Tsukamurella paurometabola (strain ATCC 8368 / DSM 20162 / CCUG 35730 / CIP 100753 / JCM 10117 / KCTC 9821 / NBRC 16120 / NCIMB 702349 / NCTC 13040)</name>
    <name type="common">Corynebacterium paurometabolum</name>
    <dbReference type="NCBI Taxonomy" id="521096"/>
    <lineage>
        <taxon>Bacteria</taxon>
        <taxon>Bacillati</taxon>
        <taxon>Actinomycetota</taxon>
        <taxon>Actinomycetes</taxon>
        <taxon>Mycobacteriales</taxon>
        <taxon>Tsukamurellaceae</taxon>
        <taxon>Tsukamurella</taxon>
    </lineage>
</organism>
<dbReference type="Pfam" id="PF12804">
    <property type="entry name" value="NTP_transf_3"/>
    <property type="match status" value="1"/>
</dbReference>
<evidence type="ECO:0000313" key="4">
    <source>
        <dbReference type="Proteomes" id="UP000001213"/>
    </source>
</evidence>
<dbReference type="RefSeq" id="WP_013126976.1">
    <property type="nucleotide sequence ID" value="NC_014158.1"/>
</dbReference>
<reference evidence="4" key="1">
    <citation type="submission" date="2010-03" db="EMBL/GenBank/DDBJ databases">
        <title>The complete chromosome of Tsukamurella paurometabola DSM 20162.</title>
        <authorList>
            <consortium name="US DOE Joint Genome Institute (JGI-PGF)"/>
            <person name="Lucas S."/>
            <person name="Copeland A."/>
            <person name="Lapidus A."/>
            <person name="Glavina del Rio T."/>
            <person name="Dalin E."/>
            <person name="Tice H."/>
            <person name="Bruce D."/>
            <person name="Goodwin L."/>
            <person name="Pitluck S."/>
            <person name="Kyrpides N."/>
            <person name="Mavromatis K."/>
            <person name="Ivanova N."/>
            <person name="Mikhailova N."/>
            <person name="Munk A.C."/>
            <person name="Brettin T."/>
            <person name="Detter J.C."/>
            <person name="Tapia R."/>
            <person name="Han C."/>
            <person name="Larimer F."/>
            <person name="Land M."/>
            <person name="Hauser L."/>
            <person name="Markowitz V."/>
            <person name="Cheng J.-F."/>
            <person name="Hugenholtz P."/>
            <person name="Woyke T."/>
            <person name="Wu D."/>
            <person name="Jando M."/>
            <person name="Brambilla E."/>
            <person name="Klenk H.-P."/>
            <person name="Eisen J.A."/>
        </authorList>
    </citation>
    <scope>NUCLEOTIDE SEQUENCE [LARGE SCALE GENOMIC DNA]</scope>
    <source>
        <strain evidence="4">ATCC 8368 / DSM 20162 / CCUG 35730 / CIP 100753 / JCM 10117 / KCTC 9821 / NBRC 16120 / NCIMB 702349 / NCTC 13040</strain>
    </source>
</reference>
<dbReference type="PANTHER" id="PTHR19136">
    <property type="entry name" value="MOLYBDENUM COFACTOR GUANYLYLTRANSFERASE"/>
    <property type="match status" value="1"/>
</dbReference>
<dbReference type="STRING" id="521096.Tpau_2348"/>
<dbReference type="AlphaFoldDB" id="D5UQI4"/>
<dbReference type="EMBL" id="CP001966">
    <property type="protein sequence ID" value="ADG78954.1"/>
    <property type="molecule type" value="Genomic_DNA"/>
</dbReference>
<dbReference type="SUPFAM" id="SSF53448">
    <property type="entry name" value="Nucleotide-diphospho-sugar transferases"/>
    <property type="match status" value="1"/>
</dbReference>
<evidence type="ECO:0000256" key="1">
    <source>
        <dbReference type="ARBA" id="ARBA00022679"/>
    </source>
</evidence>
<dbReference type="Proteomes" id="UP000001213">
    <property type="component" value="Chromosome"/>
</dbReference>
<dbReference type="InterPro" id="IPR029044">
    <property type="entry name" value="Nucleotide-diphossugar_trans"/>
</dbReference>
<feature type="domain" description="MobA-like NTP transferase" evidence="2">
    <location>
        <begin position="4"/>
        <end position="146"/>
    </location>
</feature>
<evidence type="ECO:0000259" key="2">
    <source>
        <dbReference type="Pfam" id="PF12804"/>
    </source>
</evidence>
<keyword evidence="4" id="KW-1185">Reference proteome</keyword>
<dbReference type="KEGG" id="tpr:Tpau_2348"/>
<dbReference type="InterPro" id="IPR025877">
    <property type="entry name" value="MobA-like_NTP_Trfase"/>
</dbReference>
<evidence type="ECO:0000313" key="3">
    <source>
        <dbReference type="EMBL" id="ADG78954.1"/>
    </source>
</evidence>
<name>D5UQI4_TSUPD</name>
<reference evidence="3 4" key="2">
    <citation type="journal article" date="2011" name="Stand. Genomic Sci.">
        <title>Complete genome sequence of Tsukamurella paurometabola type strain (no. 33).</title>
        <authorList>
            <person name="Munk A.C."/>
            <person name="Lapidus A."/>
            <person name="Lucas S."/>
            <person name="Nolan M."/>
            <person name="Tice H."/>
            <person name="Cheng J.F."/>
            <person name="Del Rio T.G."/>
            <person name="Goodwin L."/>
            <person name="Pitluck S."/>
            <person name="Liolios K."/>
            <person name="Huntemann M."/>
            <person name="Ivanova N."/>
            <person name="Mavromatis K."/>
            <person name="Mikhailova N."/>
            <person name="Pati A."/>
            <person name="Chen A."/>
            <person name="Palaniappan K."/>
            <person name="Tapia R."/>
            <person name="Han C."/>
            <person name="Land M."/>
            <person name="Hauser L."/>
            <person name="Chang Y.J."/>
            <person name="Jeffries C.D."/>
            <person name="Brettin T."/>
            <person name="Yasawong M."/>
            <person name="Brambilla E.M."/>
            <person name="Rohde M."/>
            <person name="Sikorski J."/>
            <person name="Goker M."/>
            <person name="Detter J.C."/>
            <person name="Woyke T."/>
            <person name="Bristow J."/>
            <person name="Eisen J.A."/>
            <person name="Markowitz V."/>
            <person name="Hugenholtz P."/>
            <person name="Kyrpides N.C."/>
            <person name="Klenk H.P."/>
        </authorList>
    </citation>
    <scope>NUCLEOTIDE SEQUENCE [LARGE SCALE GENOMIC DNA]</scope>
    <source>
        <strain evidence="4">ATCC 8368 / DSM 20162 / CCUG 35730 / CIP 100753 / JCM 10117 / KCTC 9821 / NBRC 16120 / NCIMB 702349 / NCTC 13040</strain>
    </source>
</reference>
<accession>D5UQI4</accession>
<dbReference type="eggNOG" id="COG0746">
    <property type="taxonomic scope" value="Bacteria"/>
</dbReference>
<dbReference type="PANTHER" id="PTHR19136:SF81">
    <property type="entry name" value="MOLYBDENUM COFACTOR GUANYLYLTRANSFERASE"/>
    <property type="match status" value="1"/>
</dbReference>
<keyword evidence="1" id="KW-0808">Transferase</keyword>
<proteinExistence type="predicted"/>
<dbReference type="GO" id="GO:0016779">
    <property type="term" value="F:nucleotidyltransferase activity"/>
    <property type="evidence" value="ECO:0007669"/>
    <property type="project" value="UniProtKB-ARBA"/>
</dbReference>
<protein>
    <submittedName>
        <fullName evidence="3">Molybdopterin-guanine dinucleotide biosynthesis protein</fullName>
    </submittedName>
</protein>
<dbReference type="HOGENOM" id="CLU_055597_1_2_11"/>
<gene>
    <name evidence="3" type="ordered locus">Tpau_2348</name>
</gene>
<dbReference type="Gene3D" id="3.90.550.10">
    <property type="entry name" value="Spore Coat Polysaccharide Biosynthesis Protein SpsA, Chain A"/>
    <property type="match status" value="1"/>
</dbReference>
<sequence>MSVALVLGGGRASRLDGADKASVKIDGVALVDRVYAALRGHAVIAVGPPSLARPGITVVREAPPFGGPVAALAAGLAVTPEGGDEVLVLACDLPRAAGIVQRLSAASFPDAIDALVLRDAGGRMQWLAGRYRLPALRRAVAALPRVDGAAMRAVTDQLRLEAVADHGDAVDLDTWADVERFRADGR</sequence>